<dbReference type="PANTHER" id="PTHR33463">
    <property type="entry name" value="NB-ARC DOMAIN-CONTAINING PROTEIN-RELATED"/>
    <property type="match status" value="1"/>
</dbReference>
<evidence type="ECO:0000256" key="3">
    <source>
        <dbReference type="ARBA" id="ARBA00022737"/>
    </source>
</evidence>
<dbReference type="FunFam" id="1.10.10.10:FF:000322">
    <property type="entry name" value="Probable disease resistance protein At1g63360"/>
    <property type="match status" value="1"/>
</dbReference>
<gene>
    <name evidence="9" type="ORF">FSB_LOCUS7083</name>
</gene>
<dbReference type="InterPro" id="IPR036388">
    <property type="entry name" value="WH-like_DNA-bd_sf"/>
</dbReference>
<dbReference type="GO" id="GO:0005524">
    <property type="term" value="F:ATP binding"/>
    <property type="evidence" value="ECO:0007669"/>
    <property type="project" value="UniProtKB-KW"/>
</dbReference>
<dbReference type="GO" id="GO:0043531">
    <property type="term" value="F:ADP binding"/>
    <property type="evidence" value="ECO:0007669"/>
    <property type="project" value="InterPro"/>
</dbReference>
<evidence type="ECO:0000256" key="2">
    <source>
        <dbReference type="ARBA" id="ARBA00022614"/>
    </source>
</evidence>
<evidence type="ECO:0000256" key="6">
    <source>
        <dbReference type="ARBA" id="ARBA00022840"/>
    </source>
</evidence>
<dbReference type="SUPFAM" id="SSF52540">
    <property type="entry name" value="P-loop containing nucleoside triphosphate hydrolases"/>
    <property type="match status" value="1"/>
</dbReference>
<sequence>MEILTGAAGSIVSEIVKYTAKPIVCHIGYSFCYQKITGGLTEEKVRLEQKKQVIHNTIDPGVRNNTEVANPDVQEWLTNVDQIIEEVQTLENQIQVNKMCCKGWCPDWIWRYKLGKEATKKTTNAAKLLQEAAGWDLNQLTHRAPLPDIVTFSSNDDYEVFQSRKSISEELMEALRDDNCKRIGLHGLGGVGKTTLVMDVCKKAKDLFSDIVMTTVSQTPDITKIQDEIAECLRLNLDEEKTDRGRTMRIWLRIKQAEKKILIILDDVWKDVKLGDIGIPSGEDQEKCKILLTTRSKHVCDLMHCSKKILLKFLSEEESLALIKKNASISYDSPALNDVVKKVVGECKGLPIAIVTVGKALAGKSLDDWKEALEQLRKSRLVDIYGVDEENNAYSCLKWSYNHLKCKAKLCFLLCSLFPEDYYIDIEELTRYAMGLEEYEDVNSLDEARSQVRVAINQLQDSSLLLKGYTKQYVRMHDMVRDVALWIASKGENEFKVCTRREKNMNLESVTAISLMASNTEQLPDKLVCPRLNILLLGRNEGSRKISDTLFEGMNCLKVLRLEAKILSSQSLQFLTNLQSLYLQNCDFSDNLSSLGKLKRLETLSFCNCGIVALPNELGEIESLRMLDLTNCHKLGRIPPNVIHRLSRLEELIIGLSFKNWDVEGTRAEISNANVSELSSLPLLVMLSMRLELKHLPQGFVFPNLQRYHILMNKYSVFDKLNSKALEIKDLNASSMNAFKVLFRTVEYIRIESCEMECIVDTTGGNHIVMFSNLVKLYLENMSCLRTIFARDLPQLESLELKDLPQLKQVFGHEREGDVRNENYIVLSKLRKLSLKNLIELGSLYGGNGSLVWPSLEDLYVVNCPKMELSFFADVEANVQTLGKTLYGDDCNALSIVLMQGLLTLEELEVKNCGGLLEVFKLEGLLTREGDNKICCSQDLQVFGCNALKHLFTPILARSLQNLKSLKIKRCDEVEYLIAKEEEDQILSDNHLQPLYFPKLEIVHVKRCNKLKYLFLITMTDSLLRLSTLKVKGASQLAEVFTNEDEGDIVVQKDVMLPRIENILLRELPSLVNFCPRKYHVILPELHSLTVQKCPNMTTKFTRTPDKSVHINGEVGFSRVPVVTLWPPNKDAGETDNDDLKWDAPDMIHAINTKIWFRMMRRMRRSGFIERMRGGMMQDD</sequence>
<keyword evidence="2" id="KW-0433">Leucine-rich repeat</keyword>
<proteinExistence type="inferred from homology"/>
<dbReference type="AlphaFoldDB" id="A0A2N9EWZ6"/>
<keyword evidence="3" id="KW-0677">Repeat</keyword>
<evidence type="ECO:0000256" key="5">
    <source>
        <dbReference type="ARBA" id="ARBA00022821"/>
    </source>
</evidence>
<evidence type="ECO:0000259" key="8">
    <source>
        <dbReference type="Pfam" id="PF23247"/>
    </source>
</evidence>
<feature type="domain" description="NB-ARC" evidence="7">
    <location>
        <begin position="168"/>
        <end position="327"/>
    </location>
</feature>
<dbReference type="Gene3D" id="3.40.50.300">
    <property type="entry name" value="P-loop containing nucleotide triphosphate hydrolases"/>
    <property type="match status" value="1"/>
</dbReference>
<dbReference type="GO" id="GO:0006952">
    <property type="term" value="P:defense response"/>
    <property type="evidence" value="ECO:0007669"/>
    <property type="project" value="UniProtKB-KW"/>
</dbReference>
<comment type="similarity">
    <text evidence="1">Belongs to the disease resistance NB-LRR family.</text>
</comment>
<dbReference type="FunFam" id="3.40.50.300:FF:001091">
    <property type="entry name" value="Probable disease resistance protein At1g61300"/>
    <property type="match status" value="1"/>
</dbReference>
<dbReference type="InterPro" id="IPR057135">
    <property type="entry name" value="At4g27190-like_LRR"/>
</dbReference>
<feature type="domain" description="Disease resistance protein At4g27190-like leucine-rich repeats" evidence="8">
    <location>
        <begin position="979"/>
        <end position="1103"/>
    </location>
</feature>
<dbReference type="PRINTS" id="PR00364">
    <property type="entry name" value="DISEASERSIST"/>
</dbReference>
<dbReference type="Gene3D" id="1.10.8.430">
    <property type="entry name" value="Helical domain of apoptotic protease-activating factors"/>
    <property type="match status" value="1"/>
</dbReference>
<keyword evidence="5" id="KW-0611">Plant defense</keyword>
<dbReference type="InterPro" id="IPR042197">
    <property type="entry name" value="Apaf_helical"/>
</dbReference>
<name>A0A2N9EWZ6_FAGSY</name>
<dbReference type="Pfam" id="PF00931">
    <property type="entry name" value="NB-ARC"/>
    <property type="match status" value="1"/>
</dbReference>
<feature type="domain" description="Disease resistance protein At4g27190-like leucine-rich repeats" evidence="8">
    <location>
        <begin position="757"/>
        <end position="883"/>
    </location>
</feature>
<organism evidence="9">
    <name type="scientific">Fagus sylvatica</name>
    <name type="common">Beechnut</name>
    <dbReference type="NCBI Taxonomy" id="28930"/>
    <lineage>
        <taxon>Eukaryota</taxon>
        <taxon>Viridiplantae</taxon>
        <taxon>Streptophyta</taxon>
        <taxon>Embryophyta</taxon>
        <taxon>Tracheophyta</taxon>
        <taxon>Spermatophyta</taxon>
        <taxon>Magnoliopsida</taxon>
        <taxon>eudicotyledons</taxon>
        <taxon>Gunneridae</taxon>
        <taxon>Pentapetalae</taxon>
        <taxon>rosids</taxon>
        <taxon>fabids</taxon>
        <taxon>Fagales</taxon>
        <taxon>Fagaceae</taxon>
        <taxon>Fagus</taxon>
    </lineage>
</organism>
<dbReference type="EMBL" id="OIVN01000373">
    <property type="protein sequence ID" value="SPC79201.1"/>
    <property type="molecule type" value="Genomic_DNA"/>
</dbReference>
<dbReference type="InterPro" id="IPR027417">
    <property type="entry name" value="P-loop_NTPase"/>
</dbReference>
<protein>
    <submittedName>
        <fullName evidence="9">Uncharacterized protein</fullName>
    </submittedName>
</protein>
<dbReference type="Gene3D" id="1.10.10.10">
    <property type="entry name" value="Winged helix-like DNA-binding domain superfamily/Winged helix DNA-binding domain"/>
    <property type="match status" value="1"/>
</dbReference>
<reference evidence="9" key="1">
    <citation type="submission" date="2018-02" db="EMBL/GenBank/DDBJ databases">
        <authorList>
            <person name="Cohen D.B."/>
            <person name="Kent A.D."/>
        </authorList>
    </citation>
    <scope>NUCLEOTIDE SEQUENCE</scope>
</reference>
<dbReference type="SUPFAM" id="SSF52058">
    <property type="entry name" value="L domain-like"/>
    <property type="match status" value="1"/>
</dbReference>
<evidence type="ECO:0000256" key="1">
    <source>
        <dbReference type="ARBA" id="ARBA00008894"/>
    </source>
</evidence>
<evidence type="ECO:0000256" key="4">
    <source>
        <dbReference type="ARBA" id="ARBA00022741"/>
    </source>
</evidence>
<dbReference type="InterPro" id="IPR050905">
    <property type="entry name" value="Plant_NBS-LRR"/>
</dbReference>
<dbReference type="Pfam" id="PF23247">
    <property type="entry name" value="LRR_RPS2"/>
    <property type="match status" value="2"/>
</dbReference>
<dbReference type="InterPro" id="IPR032675">
    <property type="entry name" value="LRR_dom_sf"/>
</dbReference>
<evidence type="ECO:0000259" key="7">
    <source>
        <dbReference type="Pfam" id="PF00931"/>
    </source>
</evidence>
<dbReference type="Gene3D" id="3.80.10.10">
    <property type="entry name" value="Ribonuclease Inhibitor"/>
    <property type="match status" value="2"/>
</dbReference>
<dbReference type="PANTHER" id="PTHR33463:SF135">
    <property type="entry name" value="RESISTANCE PROTEIN RPS2, PUTATIVE-RELATED"/>
    <property type="match status" value="1"/>
</dbReference>
<dbReference type="InterPro" id="IPR002182">
    <property type="entry name" value="NB-ARC"/>
</dbReference>
<keyword evidence="4" id="KW-0547">Nucleotide-binding</keyword>
<keyword evidence="6" id="KW-0067">ATP-binding</keyword>
<evidence type="ECO:0000313" key="9">
    <source>
        <dbReference type="EMBL" id="SPC79201.1"/>
    </source>
</evidence>
<accession>A0A2N9EWZ6</accession>